<dbReference type="OrthoDB" id="269440at2"/>
<dbReference type="EMBL" id="PIUM01000021">
    <property type="protein sequence ID" value="PKU23365.1"/>
    <property type="molecule type" value="Genomic_DNA"/>
</dbReference>
<evidence type="ECO:0000313" key="2">
    <source>
        <dbReference type="Proteomes" id="UP000233293"/>
    </source>
</evidence>
<accession>A0A2N3PSI6</accession>
<dbReference type="AlphaFoldDB" id="A0A2N3PSI6"/>
<name>A0A2N3PSI6_9PROT</name>
<proteinExistence type="predicted"/>
<keyword evidence="2" id="KW-1185">Reference proteome</keyword>
<protein>
    <submittedName>
        <fullName evidence="1">Uncharacterized protein</fullName>
    </submittedName>
</protein>
<dbReference type="SUPFAM" id="SSF75169">
    <property type="entry name" value="DsrEFH-like"/>
    <property type="match status" value="1"/>
</dbReference>
<dbReference type="InterPro" id="IPR027396">
    <property type="entry name" value="DsrEFH-like"/>
</dbReference>
<organism evidence="1 2">
    <name type="scientific">Telmatospirillum siberiense</name>
    <dbReference type="NCBI Taxonomy" id="382514"/>
    <lineage>
        <taxon>Bacteria</taxon>
        <taxon>Pseudomonadati</taxon>
        <taxon>Pseudomonadota</taxon>
        <taxon>Alphaproteobacteria</taxon>
        <taxon>Rhodospirillales</taxon>
        <taxon>Rhodospirillaceae</taxon>
        <taxon>Telmatospirillum</taxon>
    </lineage>
</organism>
<evidence type="ECO:0000313" key="1">
    <source>
        <dbReference type="EMBL" id="PKU23365.1"/>
    </source>
</evidence>
<dbReference type="Proteomes" id="UP000233293">
    <property type="component" value="Unassembled WGS sequence"/>
</dbReference>
<gene>
    <name evidence="1" type="ORF">CWS72_17190</name>
</gene>
<sequence length="157" mass="15795">MICPSIGAPCVSADKAGPDKLSLVLFSGAYDKVHYALAMAAAALASNRMATLFFTMGATRALLAADAGGPGWRDLHPTEDGLAPQVADADLTAKGIGGFEELLAACVALGATVMVCETGLRALGLELSALRSDVPVMPGGLVSFLADASADGAVVFI</sequence>
<reference evidence="2" key="1">
    <citation type="submission" date="2017-12" db="EMBL/GenBank/DDBJ databases">
        <title>Draft genome sequence of Telmatospirillum siberiense 26-4b1T, an acidotolerant peatland alphaproteobacterium potentially involved in sulfur cycling.</title>
        <authorList>
            <person name="Hausmann B."/>
            <person name="Pjevac P."/>
            <person name="Schreck K."/>
            <person name="Herbold C.W."/>
            <person name="Daims H."/>
            <person name="Wagner M."/>
            <person name="Pester M."/>
            <person name="Loy A."/>
        </authorList>
    </citation>
    <scope>NUCLEOTIDE SEQUENCE [LARGE SCALE GENOMIC DNA]</scope>
    <source>
        <strain evidence="2">26-4b1</strain>
    </source>
</reference>
<comment type="caution">
    <text evidence="1">The sequence shown here is derived from an EMBL/GenBank/DDBJ whole genome shotgun (WGS) entry which is preliminary data.</text>
</comment>
<dbReference type="Gene3D" id="3.40.1260.10">
    <property type="entry name" value="DsrEFH-like"/>
    <property type="match status" value="1"/>
</dbReference>